<feature type="region of interest" description="Disordered" evidence="1">
    <location>
        <begin position="58"/>
        <end position="84"/>
    </location>
</feature>
<organism evidence="2 3">
    <name type="scientific">Carpinus fangiana</name>
    <dbReference type="NCBI Taxonomy" id="176857"/>
    <lineage>
        <taxon>Eukaryota</taxon>
        <taxon>Viridiplantae</taxon>
        <taxon>Streptophyta</taxon>
        <taxon>Embryophyta</taxon>
        <taxon>Tracheophyta</taxon>
        <taxon>Spermatophyta</taxon>
        <taxon>Magnoliopsida</taxon>
        <taxon>eudicotyledons</taxon>
        <taxon>Gunneridae</taxon>
        <taxon>Pentapetalae</taxon>
        <taxon>rosids</taxon>
        <taxon>fabids</taxon>
        <taxon>Fagales</taxon>
        <taxon>Betulaceae</taxon>
        <taxon>Carpinus</taxon>
    </lineage>
</organism>
<evidence type="ECO:0000313" key="3">
    <source>
        <dbReference type="Proteomes" id="UP000327013"/>
    </source>
</evidence>
<dbReference type="EMBL" id="CM017321">
    <property type="protein sequence ID" value="KAE7998255.1"/>
    <property type="molecule type" value="Genomic_DNA"/>
</dbReference>
<reference evidence="2 3" key="1">
    <citation type="submission" date="2019-06" db="EMBL/GenBank/DDBJ databases">
        <title>A chromosomal-level reference genome of Carpinus fangiana (Coryloideae, Betulaceae).</title>
        <authorList>
            <person name="Yang X."/>
            <person name="Wang Z."/>
            <person name="Zhang L."/>
            <person name="Hao G."/>
            <person name="Liu J."/>
            <person name="Yang Y."/>
        </authorList>
    </citation>
    <scope>NUCLEOTIDE SEQUENCE [LARGE SCALE GENOMIC DNA]</scope>
    <source>
        <strain evidence="2">Cfa_2016G</strain>
        <tissue evidence="2">Leaf</tissue>
    </source>
</reference>
<evidence type="ECO:0000256" key="1">
    <source>
        <dbReference type="SAM" id="MobiDB-lite"/>
    </source>
</evidence>
<sequence>MNGRRGRGRPRKSSYNKDDVIKKNLNFFENVIQKPRTKIKKERERLALRWSSHGSEILGDQLEQKENGGSGIGEDLIGPISPVNDSTAGIDDEDIVIPGPIPDLDALYMDDSLFVNIFQSIPNFELEM</sequence>
<protein>
    <submittedName>
        <fullName evidence="2">Uncharacterized protein</fullName>
    </submittedName>
</protein>
<evidence type="ECO:0000313" key="2">
    <source>
        <dbReference type="EMBL" id="KAE7998255.1"/>
    </source>
</evidence>
<dbReference type="Proteomes" id="UP000327013">
    <property type="component" value="Chromosome 1"/>
</dbReference>
<proteinExistence type="predicted"/>
<accession>A0A5N6QGJ1</accession>
<name>A0A5N6QGJ1_9ROSI</name>
<dbReference type="AlphaFoldDB" id="A0A5N6QGJ1"/>
<gene>
    <name evidence="2" type="ORF">FH972_002817</name>
</gene>
<keyword evidence="3" id="KW-1185">Reference proteome</keyword>